<reference evidence="1 2" key="1">
    <citation type="journal article" date="2015" name="Genome Biol. Evol.">
        <title>Comparative Genomics of a Bacterivorous Green Alga Reveals Evolutionary Causalities and Consequences of Phago-Mixotrophic Mode of Nutrition.</title>
        <authorList>
            <person name="Burns J.A."/>
            <person name="Paasch A."/>
            <person name="Narechania A."/>
            <person name="Kim E."/>
        </authorList>
    </citation>
    <scope>NUCLEOTIDE SEQUENCE [LARGE SCALE GENOMIC DNA]</scope>
    <source>
        <strain evidence="1 2">PLY_AMNH</strain>
    </source>
</reference>
<proteinExistence type="predicted"/>
<keyword evidence="2" id="KW-1185">Reference proteome</keyword>
<dbReference type="Proteomes" id="UP001190700">
    <property type="component" value="Unassembled WGS sequence"/>
</dbReference>
<comment type="caution">
    <text evidence="1">The sequence shown here is derived from an EMBL/GenBank/DDBJ whole genome shotgun (WGS) entry which is preliminary data.</text>
</comment>
<dbReference type="EMBL" id="LGRX02004251">
    <property type="protein sequence ID" value="KAK3280802.1"/>
    <property type="molecule type" value="Genomic_DNA"/>
</dbReference>
<gene>
    <name evidence="1" type="ORF">CYMTET_11372</name>
</gene>
<accession>A0AAE0LD82</accession>
<evidence type="ECO:0000313" key="1">
    <source>
        <dbReference type="EMBL" id="KAK3280802.1"/>
    </source>
</evidence>
<name>A0AAE0LD82_9CHLO</name>
<evidence type="ECO:0000313" key="2">
    <source>
        <dbReference type="Proteomes" id="UP001190700"/>
    </source>
</evidence>
<organism evidence="1 2">
    <name type="scientific">Cymbomonas tetramitiformis</name>
    <dbReference type="NCBI Taxonomy" id="36881"/>
    <lineage>
        <taxon>Eukaryota</taxon>
        <taxon>Viridiplantae</taxon>
        <taxon>Chlorophyta</taxon>
        <taxon>Pyramimonadophyceae</taxon>
        <taxon>Pyramimonadales</taxon>
        <taxon>Pyramimonadaceae</taxon>
        <taxon>Cymbomonas</taxon>
    </lineage>
</organism>
<dbReference type="AlphaFoldDB" id="A0AAE0LD82"/>
<protein>
    <submittedName>
        <fullName evidence="1">Uncharacterized protein</fullName>
    </submittedName>
</protein>
<sequence>MLFGNDQDIRVLSQFAPGSSFHCWAYVVDFISNHPAVQGQRVTSLVLRAAQNDVSIGNSFGEPPEFLQQQQWRKVLSIDHTHTTFMDSKAATRAKVSRLSCCAKLLESNSQKLCNGGDVLSGTSFAVSEWGLRVSGGGFVSGKVLAPICIYVNKKNNVLVVEYVSYSLVQRLESGTNHDPTFTAHWNSLSAQLETEMKALGIMKGHEYNLWLTESLRGETLGMRGKEVKVRVLGFEGCSVKFSYPLEDSYSQEGATAEMQVLKETFISGLKRVDDENANERSFWNLVEERQLFVGENVQLLPEHRDSIIEPPTLIDAVILALDPKTGFMVSTSPSEDSDGDCRQETYTFEEFKLMLDQAQYEQLLQQETEYMLKNRLDIECGVPFLVKRWLPSGLKAEEYQITARRLQGRYVVCSKVILTECDKESVEVTSKAAMPEASLIATEETVSYNIVQLEALLHSAPNCEQECQ</sequence>